<accession>A0ABP8IKR5</accession>
<dbReference type="PANTHER" id="PTHR45528:SF1">
    <property type="entry name" value="SENSOR HISTIDINE KINASE CPXA"/>
    <property type="match status" value="1"/>
</dbReference>
<keyword evidence="8" id="KW-0547">Nucleotide-binding</keyword>
<evidence type="ECO:0000256" key="1">
    <source>
        <dbReference type="ARBA" id="ARBA00000085"/>
    </source>
</evidence>
<keyword evidence="13 14" id="KW-0472">Membrane</keyword>
<keyword evidence="18" id="KW-1185">Reference proteome</keyword>
<dbReference type="InterPro" id="IPR004358">
    <property type="entry name" value="Sig_transdc_His_kin-like_C"/>
</dbReference>
<dbReference type="Gene3D" id="1.10.287.130">
    <property type="match status" value="1"/>
</dbReference>
<evidence type="ECO:0000256" key="9">
    <source>
        <dbReference type="ARBA" id="ARBA00022777"/>
    </source>
</evidence>
<dbReference type="Gene3D" id="3.30.565.10">
    <property type="entry name" value="Histidine kinase-like ATPase, C-terminal domain"/>
    <property type="match status" value="1"/>
</dbReference>
<dbReference type="SMART" id="SM00304">
    <property type="entry name" value="HAMP"/>
    <property type="match status" value="1"/>
</dbReference>
<evidence type="ECO:0000313" key="18">
    <source>
        <dbReference type="Proteomes" id="UP001501011"/>
    </source>
</evidence>
<evidence type="ECO:0000256" key="7">
    <source>
        <dbReference type="ARBA" id="ARBA00022692"/>
    </source>
</evidence>
<dbReference type="InterPro" id="IPR036097">
    <property type="entry name" value="HisK_dim/P_sf"/>
</dbReference>
<keyword evidence="9" id="KW-0418">Kinase</keyword>
<evidence type="ECO:0000256" key="11">
    <source>
        <dbReference type="ARBA" id="ARBA00022989"/>
    </source>
</evidence>
<dbReference type="SUPFAM" id="SSF158472">
    <property type="entry name" value="HAMP domain-like"/>
    <property type="match status" value="1"/>
</dbReference>
<evidence type="ECO:0000256" key="5">
    <source>
        <dbReference type="ARBA" id="ARBA00022553"/>
    </source>
</evidence>
<dbReference type="PROSITE" id="PS50109">
    <property type="entry name" value="HIS_KIN"/>
    <property type="match status" value="1"/>
</dbReference>
<dbReference type="EMBL" id="BAABFV010000001">
    <property type="protein sequence ID" value="GAA4361705.1"/>
    <property type="molecule type" value="Genomic_DNA"/>
</dbReference>
<dbReference type="InterPro" id="IPR003661">
    <property type="entry name" value="HisK_dim/P_dom"/>
</dbReference>
<evidence type="ECO:0000256" key="4">
    <source>
        <dbReference type="ARBA" id="ARBA00022475"/>
    </source>
</evidence>
<dbReference type="Pfam" id="PF00672">
    <property type="entry name" value="HAMP"/>
    <property type="match status" value="1"/>
</dbReference>
<comment type="subcellular location">
    <subcellularLocation>
        <location evidence="2">Cell membrane</location>
        <topology evidence="2">Multi-pass membrane protein</topology>
    </subcellularLocation>
</comment>
<keyword evidence="5" id="KW-0597">Phosphoprotein</keyword>
<dbReference type="PROSITE" id="PS50885">
    <property type="entry name" value="HAMP"/>
    <property type="match status" value="1"/>
</dbReference>
<dbReference type="Proteomes" id="UP001501011">
    <property type="component" value="Unassembled WGS sequence"/>
</dbReference>
<evidence type="ECO:0000313" key="17">
    <source>
        <dbReference type="EMBL" id="GAA4361705.1"/>
    </source>
</evidence>
<keyword evidence="7 14" id="KW-0812">Transmembrane</keyword>
<keyword evidence="12" id="KW-0902">Two-component regulatory system</keyword>
<dbReference type="CDD" id="cd00082">
    <property type="entry name" value="HisKA"/>
    <property type="match status" value="1"/>
</dbReference>
<dbReference type="InterPro" id="IPR003660">
    <property type="entry name" value="HAMP_dom"/>
</dbReference>
<dbReference type="InterPro" id="IPR050398">
    <property type="entry name" value="HssS/ArlS-like"/>
</dbReference>
<dbReference type="InterPro" id="IPR003594">
    <property type="entry name" value="HATPase_dom"/>
</dbReference>
<evidence type="ECO:0000256" key="2">
    <source>
        <dbReference type="ARBA" id="ARBA00004651"/>
    </source>
</evidence>
<feature type="domain" description="Histidine kinase" evidence="15">
    <location>
        <begin position="207"/>
        <end position="421"/>
    </location>
</feature>
<gene>
    <name evidence="17" type="ORF">GCM10023151_15240</name>
</gene>
<dbReference type="InterPro" id="IPR036890">
    <property type="entry name" value="HATPase_C_sf"/>
</dbReference>
<proteinExistence type="predicted"/>
<protein>
    <recommendedName>
        <fullName evidence="3">histidine kinase</fullName>
        <ecNumber evidence="3">2.7.13.3</ecNumber>
    </recommendedName>
</protein>
<evidence type="ECO:0000256" key="6">
    <source>
        <dbReference type="ARBA" id="ARBA00022679"/>
    </source>
</evidence>
<dbReference type="SUPFAM" id="SSF47384">
    <property type="entry name" value="Homodimeric domain of signal transducing histidine kinase"/>
    <property type="match status" value="1"/>
</dbReference>
<dbReference type="Gene3D" id="6.10.340.10">
    <property type="match status" value="1"/>
</dbReference>
<dbReference type="EC" id="2.7.13.3" evidence="3"/>
<dbReference type="SUPFAM" id="SSF55874">
    <property type="entry name" value="ATPase domain of HSP90 chaperone/DNA topoisomerase II/histidine kinase"/>
    <property type="match status" value="1"/>
</dbReference>
<comment type="caution">
    <text evidence="17">The sequence shown here is derived from an EMBL/GenBank/DDBJ whole genome shotgun (WGS) entry which is preliminary data.</text>
</comment>
<keyword evidence="11 14" id="KW-1133">Transmembrane helix</keyword>
<feature type="domain" description="HAMP" evidence="16">
    <location>
        <begin position="144"/>
        <end position="199"/>
    </location>
</feature>
<evidence type="ECO:0000256" key="10">
    <source>
        <dbReference type="ARBA" id="ARBA00022840"/>
    </source>
</evidence>
<dbReference type="InterPro" id="IPR005467">
    <property type="entry name" value="His_kinase_dom"/>
</dbReference>
<dbReference type="Pfam" id="PF02518">
    <property type="entry name" value="HATPase_c"/>
    <property type="match status" value="1"/>
</dbReference>
<dbReference type="Pfam" id="PF00512">
    <property type="entry name" value="HisKA"/>
    <property type="match status" value="1"/>
</dbReference>
<reference evidence="18" key="1">
    <citation type="journal article" date="2019" name="Int. J. Syst. Evol. Microbiol.">
        <title>The Global Catalogue of Microorganisms (GCM) 10K type strain sequencing project: providing services to taxonomists for standard genome sequencing and annotation.</title>
        <authorList>
            <consortium name="The Broad Institute Genomics Platform"/>
            <consortium name="The Broad Institute Genome Sequencing Center for Infectious Disease"/>
            <person name="Wu L."/>
            <person name="Ma J."/>
        </authorList>
    </citation>
    <scope>NUCLEOTIDE SEQUENCE [LARGE SCALE GENOMIC DNA]</scope>
    <source>
        <strain evidence="18">JCM 17728</strain>
    </source>
</reference>
<evidence type="ECO:0000256" key="3">
    <source>
        <dbReference type="ARBA" id="ARBA00012438"/>
    </source>
</evidence>
<evidence type="ECO:0000259" key="15">
    <source>
        <dbReference type="PROSITE" id="PS50109"/>
    </source>
</evidence>
<dbReference type="SMART" id="SM00388">
    <property type="entry name" value="HisKA"/>
    <property type="match status" value="1"/>
</dbReference>
<keyword evidence="6" id="KW-0808">Transferase</keyword>
<evidence type="ECO:0000256" key="13">
    <source>
        <dbReference type="ARBA" id="ARBA00023136"/>
    </source>
</evidence>
<dbReference type="SMART" id="SM00387">
    <property type="entry name" value="HATPase_c"/>
    <property type="match status" value="1"/>
</dbReference>
<organism evidence="17 18">
    <name type="scientific">Kangiella marina</name>
    <dbReference type="NCBI Taxonomy" id="1079178"/>
    <lineage>
        <taxon>Bacteria</taxon>
        <taxon>Pseudomonadati</taxon>
        <taxon>Pseudomonadota</taxon>
        <taxon>Gammaproteobacteria</taxon>
        <taxon>Kangiellales</taxon>
        <taxon>Kangiellaceae</taxon>
        <taxon>Kangiella</taxon>
    </lineage>
</organism>
<evidence type="ECO:0000256" key="14">
    <source>
        <dbReference type="SAM" id="Phobius"/>
    </source>
</evidence>
<comment type="catalytic activity">
    <reaction evidence="1">
        <text>ATP + protein L-histidine = ADP + protein N-phospho-L-histidine.</text>
        <dbReference type="EC" id="2.7.13.3"/>
    </reaction>
</comment>
<feature type="transmembrane region" description="Helical" evidence="14">
    <location>
        <begin position="125"/>
        <end position="146"/>
    </location>
</feature>
<keyword evidence="4" id="KW-1003">Cell membrane</keyword>
<dbReference type="CDD" id="cd06225">
    <property type="entry name" value="HAMP"/>
    <property type="match status" value="1"/>
</dbReference>
<name>A0ABP8IKR5_9GAMM</name>
<keyword evidence="10" id="KW-0067">ATP-binding</keyword>
<sequence length="424" mass="47866">MPIEAKESELLRQTAITIQLKHVIEEYQNGLPIQPSGTNKELANTFIINNQGYEISDKEVPEVIYQLSAYYKQRNRPATVTINNYSYSGPEIVFSRGQYYLLFIKQKSQQHFSTLVTEFFHSISIWQILAVLGISFFVCFALAWYLTRPIHQLQKATKAIAKGDLQARAKDFIGKRSDEFHDLAEDFDLMADRINRIIMSQKRLLSDVSHELRSPLTRMQIAASLAQKHSQKECSNHIERIEVEVERLDELIGELLQVAALERGQQHQQVDTFVINDLLDVIISDAQFEASANNKEVVLHDSPIISFRGYYNLLARSVENVIRNAIRHTPDNTQVSVIVKDLGPKFSIVISDQGHGIDEAHLDKIFEPFYRPTEARERSSGGTGLGLTIAKRGVEVNGGTIQADNVADGGLVVTMTLRKNVKSS</sequence>
<dbReference type="PRINTS" id="PR00344">
    <property type="entry name" value="BCTRLSENSOR"/>
</dbReference>
<evidence type="ECO:0000259" key="16">
    <source>
        <dbReference type="PROSITE" id="PS50885"/>
    </source>
</evidence>
<dbReference type="PANTHER" id="PTHR45528">
    <property type="entry name" value="SENSOR HISTIDINE KINASE CPXA"/>
    <property type="match status" value="1"/>
</dbReference>
<evidence type="ECO:0000256" key="8">
    <source>
        <dbReference type="ARBA" id="ARBA00022741"/>
    </source>
</evidence>
<evidence type="ECO:0000256" key="12">
    <source>
        <dbReference type="ARBA" id="ARBA00023012"/>
    </source>
</evidence>